<accession>A0A4Z2ERR5</accession>
<reference evidence="2 3" key="1">
    <citation type="submission" date="2019-03" db="EMBL/GenBank/DDBJ databases">
        <title>First draft genome of Liparis tanakae, snailfish: a comprehensive survey of snailfish specific genes.</title>
        <authorList>
            <person name="Kim W."/>
            <person name="Song I."/>
            <person name="Jeong J.-H."/>
            <person name="Kim D."/>
            <person name="Kim S."/>
            <person name="Ryu S."/>
            <person name="Song J.Y."/>
            <person name="Lee S.K."/>
        </authorList>
    </citation>
    <scope>NUCLEOTIDE SEQUENCE [LARGE SCALE GENOMIC DNA]</scope>
    <source>
        <tissue evidence="2">Muscle</tissue>
    </source>
</reference>
<evidence type="ECO:0000256" key="1">
    <source>
        <dbReference type="SAM" id="MobiDB-lite"/>
    </source>
</evidence>
<evidence type="ECO:0000313" key="3">
    <source>
        <dbReference type="Proteomes" id="UP000314294"/>
    </source>
</evidence>
<evidence type="ECO:0000313" key="2">
    <source>
        <dbReference type="EMBL" id="TNN31064.1"/>
    </source>
</evidence>
<comment type="caution">
    <text evidence="2">The sequence shown here is derived from an EMBL/GenBank/DDBJ whole genome shotgun (WGS) entry which is preliminary data.</text>
</comment>
<organism evidence="2 3">
    <name type="scientific">Liparis tanakae</name>
    <name type="common">Tanaka's snailfish</name>
    <dbReference type="NCBI Taxonomy" id="230148"/>
    <lineage>
        <taxon>Eukaryota</taxon>
        <taxon>Metazoa</taxon>
        <taxon>Chordata</taxon>
        <taxon>Craniata</taxon>
        <taxon>Vertebrata</taxon>
        <taxon>Euteleostomi</taxon>
        <taxon>Actinopterygii</taxon>
        <taxon>Neopterygii</taxon>
        <taxon>Teleostei</taxon>
        <taxon>Neoteleostei</taxon>
        <taxon>Acanthomorphata</taxon>
        <taxon>Eupercaria</taxon>
        <taxon>Perciformes</taxon>
        <taxon>Cottioidei</taxon>
        <taxon>Cottales</taxon>
        <taxon>Liparidae</taxon>
        <taxon>Liparis</taxon>
    </lineage>
</organism>
<feature type="region of interest" description="Disordered" evidence="1">
    <location>
        <begin position="23"/>
        <end position="76"/>
    </location>
</feature>
<protein>
    <submittedName>
        <fullName evidence="2">Uncharacterized protein</fullName>
    </submittedName>
</protein>
<dbReference type="AlphaFoldDB" id="A0A4Z2ERR5"/>
<name>A0A4Z2ERR5_9TELE</name>
<gene>
    <name evidence="2" type="ORF">EYF80_058784</name>
</gene>
<dbReference type="EMBL" id="SRLO01003844">
    <property type="protein sequence ID" value="TNN31064.1"/>
    <property type="molecule type" value="Genomic_DNA"/>
</dbReference>
<dbReference type="Proteomes" id="UP000314294">
    <property type="component" value="Unassembled WGS sequence"/>
</dbReference>
<proteinExistence type="predicted"/>
<sequence>METLHHSTPLSARYEDAEQFLNAPSTRKDTQTVSTGQPAVWQPAGCSSPVIHLQRRASRQRWERRIPVSPPAGGGAAVMERALQQLLQEDGQG</sequence>
<keyword evidence="3" id="KW-1185">Reference proteome</keyword>